<dbReference type="OrthoDB" id="3460188at2"/>
<name>A0A1X0I9F9_9MYCO</name>
<feature type="region of interest" description="Disordered" evidence="1">
    <location>
        <begin position="400"/>
        <end position="429"/>
    </location>
</feature>
<feature type="domain" description="Mammalian cell entry C-terminal" evidence="4">
    <location>
        <begin position="124"/>
        <end position="342"/>
    </location>
</feature>
<evidence type="ECO:0000259" key="4">
    <source>
        <dbReference type="Pfam" id="PF11887"/>
    </source>
</evidence>
<feature type="compositionally biased region" description="Pro residues" evidence="1">
    <location>
        <begin position="410"/>
        <end position="429"/>
    </location>
</feature>
<dbReference type="PANTHER" id="PTHR33371:SF19">
    <property type="entry name" value="MCE-FAMILY PROTEIN MCE4A"/>
    <property type="match status" value="1"/>
</dbReference>
<dbReference type="GO" id="GO:0051701">
    <property type="term" value="P:biological process involved in interaction with host"/>
    <property type="evidence" value="ECO:0007669"/>
    <property type="project" value="TreeGrafter"/>
</dbReference>
<sequence>MNPRHGVGRIRPAWWTVILAVVTIGFVALCSVLYTRAFTSYVRVTLTSDRAGLMMDPGGKVKMRGVDVGRVASIISGKQPVSLQLEIDPAQIRYIPANVEADIKATTVFGTKYVDLIYPDNPSSKPLSAGQILVSRNVSTEVNTVFENLVDLLDQIDPAKLNAVLTALAEGLRGHGEMIGEAIADTNEVLRALNPRSETVRQDWHSLASVSDTYSTAAQHILAALDAASTTSATITSHTTDVDSLLVNLIGLGRSGTQVIGANNDNLIHAINILEPTTNLLMKYNPEYTCTLIGTKWYYDNVAYQAAGGNGRTVVIDASLLFGSDPYVYPDNLPIVAAKGGPGGKPGCGSLPDVSKNFPVRTLVTNTGWGTGMDIRPNVGLGHPCWADFFPVTRAVPQPPSLRCQGSPSPGLPIPASGPLPPSAPPPPR</sequence>
<proteinExistence type="predicted"/>
<keyword evidence="2" id="KW-1133">Transmembrane helix</keyword>
<dbReference type="AlphaFoldDB" id="A0A1X0I9F9"/>
<keyword evidence="6" id="KW-1185">Reference proteome</keyword>
<organism evidence="5 6">
    <name type="scientific">Mycobacterium paraseoulense</name>
    <dbReference type="NCBI Taxonomy" id="590652"/>
    <lineage>
        <taxon>Bacteria</taxon>
        <taxon>Bacillati</taxon>
        <taxon>Actinomycetota</taxon>
        <taxon>Actinomycetes</taxon>
        <taxon>Mycobacteriales</taxon>
        <taxon>Mycobacteriaceae</taxon>
        <taxon>Mycobacterium</taxon>
    </lineage>
</organism>
<gene>
    <name evidence="5" type="ORF">BST39_17275</name>
</gene>
<dbReference type="InterPro" id="IPR005693">
    <property type="entry name" value="Mce"/>
</dbReference>
<accession>A0A1X0I9F9</accession>
<dbReference type="InterPro" id="IPR052336">
    <property type="entry name" value="MlaD_Phospholipid_Transporter"/>
</dbReference>
<keyword evidence="2" id="KW-0472">Membrane</keyword>
<evidence type="ECO:0000256" key="2">
    <source>
        <dbReference type="SAM" id="Phobius"/>
    </source>
</evidence>
<reference evidence="5 6" key="1">
    <citation type="submission" date="2017-02" db="EMBL/GenBank/DDBJ databases">
        <title>The new phylogeny of genus Mycobacterium.</title>
        <authorList>
            <person name="Tortoli E."/>
            <person name="Trovato A."/>
            <person name="Cirillo D.M."/>
        </authorList>
    </citation>
    <scope>NUCLEOTIDE SEQUENCE [LARGE SCALE GENOMIC DNA]</scope>
    <source>
        <strain evidence="5 6">DSM 45000</strain>
    </source>
</reference>
<evidence type="ECO:0000259" key="3">
    <source>
        <dbReference type="Pfam" id="PF02470"/>
    </source>
</evidence>
<comment type="caution">
    <text evidence="5">The sequence shown here is derived from an EMBL/GenBank/DDBJ whole genome shotgun (WGS) entry which is preliminary data.</text>
</comment>
<keyword evidence="2" id="KW-0812">Transmembrane</keyword>
<evidence type="ECO:0000256" key="1">
    <source>
        <dbReference type="SAM" id="MobiDB-lite"/>
    </source>
</evidence>
<dbReference type="STRING" id="590652.BST39_17275"/>
<dbReference type="PANTHER" id="PTHR33371">
    <property type="entry name" value="INTERMEMBRANE PHOSPHOLIPID TRANSPORT SYSTEM BINDING PROTEIN MLAD-RELATED"/>
    <property type="match status" value="1"/>
</dbReference>
<dbReference type="InterPro" id="IPR024516">
    <property type="entry name" value="Mce_C"/>
</dbReference>
<dbReference type="GO" id="GO:0005576">
    <property type="term" value="C:extracellular region"/>
    <property type="evidence" value="ECO:0007669"/>
    <property type="project" value="TreeGrafter"/>
</dbReference>
<dbReference type="EMBL" id="MVIE01000022">
    <property type="protein sequence ID" value="ORB38384.1"/>
    <property type="molecule type" value="Genomic_DNA"/>
</dbReference>
<dbReference type="InterPro" id="IPR003399">
    <property type="entry name" value="Mce/MlaD"/>
</dbReference>
<dbReference type="Pfam" id="PF02470">
    <property type="entry name" value="MlaD"/>
    <property type="match status" value="1"/>
</dbReference>
<dbReference type="Proteomes" id="UP000192513">
    <property type="component" value="Unassembled WGS sequence"/>
</dbReference>
<dbReference type="Pfam" id="PF11887">
    <property type="entry name" value="Mce4_CUP1"/>
    <property type="match status" value="1"/>
</dbReference>
<evidence type="ECO:0000313" key="5">
    <source>
        <dbReference type="EMBL" id="ORB38384.1"/>
    </source>
</evidence>
<feature type="transmembrane region" description="Helical" evidence="2">
    <location>
        <begin position="12"/>
        <end position="34"/>
    </location>
</feature>
<dbReference type="NCBIfam" id="TIGR00996">
    <property type="entry name" value="Mtu_fam_mce"/>
    <property type="match status" value="1"/>
</dbReference>
<dbReference type="RefSeq" id="WP_083173157.1">
    <property type="nucleotide sequence ID" value="NZ_AP022619.1"/>
</dbReference>
<evidence type="ECO:0000313" key="6">
    <source>
        <dbReference type="Proteomes" id="UP000192513"/>
    </source>
</evidence>
<protein>
    <submittedName>
        <fullName evidence="5">MCE-family protein MCE3A</fullName>
    </submittedName>
</protein>
<feature type="domain" description="Mce/MlaD" evidence="3">
    <location>
        <begin position="41"/>
        <end position="118"/>
    </location>
</feature>